<organism evidence="9 10">
    <name type="scientific">Agrocybe pediades</name>
    <dbReference type="NCBI Taxonomy" id="84607"/>
    <lineage>
        <taxon>Eukaryota</taxon>
        <taxon>Fungi</taxon>
        <taxon>Dikarya</taxon>
        <taxon>Basidiomycota</taxon>
        <taxon>Agaricomycotina</taxon>
        <taxon>Agaricomycetes</taxon>
        <taxon>Agaricomycetidae</taxon>
        <taxon>Agaricales</taxon>
        <taxon>Agaricineae</taxon>
        <taxon>Strophariaceae</taxon>
        <taxon>Agrocybe</taxon>
    </lineage>
</organism>
<sequence length="647" mass="72418">MSKKPISIPSTHPTLGTLIDNNTLQLVEALGIGGYGVVYRAVETFSSARRSYAVKCLANAHGKHGHSLRRQVHIREITLHQLASAHPGIVSLYRVVDEAGYLYIIMEFATDDDLFTQILHRSRYLGDNNLIKHVFLQIIDGVQYCHSLGIYHRDLKPENVLCFDEGYRVAITDFGLATTDKSSKEFRTGSIYHMSPECQVEDTDTSPPYSPKHNDIWSLGIILLNLVTGRNPWKSATADDPTYQAYLQNPYQFLPSVLPVSQELNRLLVQALNVDWRRRLPLADFRAGVQKISNFYSDNAILEGSLARCPWEAGIDLGNGKPAQPKEKRAVPDIPDGIEPYCVVSMSAVMSNIKSQASGVESYFERETWDGEHSEYNYSQSAMDAYEDDYQTPYKSTDRSSYSSDPSEPTTPSSTGRSLFAGIQDTFDLESLYDYNDGIHNYADTTTTNSASFAGTATTAGTDDTQIASSMFLETPTVESKPYFHHTDMPYGAGESSFFADTSDVDDFPPSSPNFATWTEKIPPRQGSRPIDIPGARRQRESKKKSHNIFNPMRFFPRSSGSSWLNTKSNVPSHHANMASSSGIRVQAPGPPPQASADFRWDDHRYPPHGQTWDWQGMSSRYPPQRHYVRRMKVLAKQKLEAAEASD</sequence>
<accession>A0A8H4VQK6</accession>
<evidence type="ECO:0000259" key="8">
    <source>
        <dbReference type="PROSITE" id="PS50011"/>
    </source>
</evidence>
<feature type="domain" description="Protein kinase" evidence="8">
    <location>
        <begin position="24"/>
        <end position="296"/>
    </location>
</feature>
<keyword evidence="3 6" id="KW-0547">Nucleotide-binding</keyword>
<dbReference type="PANTHER" id="PTHR24345:SF0">
    <property type="entry name" value="CELL CYCLE SERINE_THREONINE-PROTEIN KINASE CDC5_MSD2"/>
    <property type="match status" value="1"/>
</dbReference>
<dbReference type="InterPro" id="IPR011009">
    <property type="entry name" value="Kinase-like_dom_sf"/>
</dbReference>
<dbReference type="InterPro" id="IPR008271">
    <property type="entry name" value="Ser/Thr_kinase_AS"/>
</dbReference>
<feature type="compositionally biased region" description="Low complexity" evidence="7">
    <location>
        <begin position="393"/>
        <end position="418"/>
    </location>
</feature>
<dbReference type="Gene3D" id="1.10.510.10">
    <property type="entry name" value="Transferase(Phosphotransferase) domain 1"/>
    <property type="match status" value="1"/>
</dbReference>
<dbReference type="AlphaFoldDB" id="A0A8H4VQK6"/>
<keyword evidence="1" id="KW-0723">Serine/threonine-protein kinase</keyword>
<protein>
    <recommendedName>
        <fullName evidence="8">Protein kinase domain-containing protein</fullName>
    </recommendedName>
</protein>
<evidence type="ECO:0000256" key="5">
    <source>
        <dbReference type="ARBA" id="ARBA00022840"/>
    </source>
</evidence>
<evidence type="ECO:0000256" key="6">
    <source>
        <dbReference type="PROSITE-ProRule" id="PRU10141"/>
    </source>
</evidence>
<dbReference type="PANTHER" id="PTHR24345">
    <property type="entry name" value="SERINE/THREONINE-PROTEIN KINASE PLK"/>
    <property type="match status" value="1"/>
</dbReference>
<dbReference type="GO" id="GO:0004674">
    <property type="term" value="F:protein serine/threonine kinase activity"/>
    <property type="evidence" value="ECO:0007669"/>
    <property type="project" value="UniProtKB-KW"/>
</dbReference>
<evidence type="ECO:0000256" key="7">
    <source>
        <dbReference type="SAM" id="MobiDB-lite"/>
    </source>
</evidence>
<dbReference type="GO" id="GO:0005524">
    <property type="term" value="F:ATP binding"/>
    <property type="evidence" value="ECO:0007669"/>
    <property type="project" value="UniProtKB-UniRule"/>
</dbReference>
<dbReference type="SUPFAM" id="SSF56112">
    <property type="entry name" value="Protein kinase-like (PK-like)"/>
    <property type="match status" value="1"/>
</dbReference>
<dbReference type="EMBL" id="JAACJL010000017">
    <property type="protein sequence ID" value="KAF4618703.1"/>
    <property type="molecule type" value="Genomic_DNA"/>
</dbReference>
<evidence type="ECO:0000313" key="10">
    <source>
        <dbReference type="Proteomes" id="UP000521872"/>
    </source>
</evidence>
<dbReference type="Pfam" id="PF00069">
    <property type="entry name" value="Pkinase"/>
    <property type="match status" value="1"/>
</dbReference>
<dbReference type="PROSITE" id="PS50011">
    <property type="entry name" value="PROTEIN_KINASE_DOM"/>
    <property type="match status" value="1"/>
</dbReference>
<keyword evidence="4" id="KW-0418">Kinase</keyword>
<keyword evidence="10" id="KW-1185">Reference proteome</keyword>
<gene>
    <name evidence="9" type="ORF">D9613_010148</name>
</gene>
<evidence type="ECO:0000256" key="3">
    <source>
        <dbReference type="ARBA" id="ARBA00022741"/>
    </source>
</evidence>
<feature type="binding site" evidence="6">
    <location>
        <position position="55"/>
    </location>
    <ligand>
        <name>ATP</name>
        <dbReference type="ChEBI" id="CHEBI:30616"/>
    </ligand>
</feature>
<evidence type="ECO:0000313" key="9">
    <source>
        <dbReference type="EMBL" id="KAF4618703.1"/>
    </source>
</evidence>
<feature type="region of interest" description="Disordered" evidence="7">
    <location>
        <begin position="391"/>
        <end position="419"/>
    </location>
</feature>
<name>A0A8H4VQK6_9AGAR</name>
<dbReference type="Proteomes" id="UP000521872">
    <property type="component" value="Unassembled WGS sequence"/>
</dbReference>
<comment type="caution">
    <text evidence="9">The sequence shown here is derived from an EMBL/GenBank/DDBJ whole genome shotgun (WGS) entry which is preliminary data.</text>
</comment>
<dbReference type="SMART" id="SM00220">
    <property type="entry name" value="S_TKc"/>
    <property type="match status" value="1"/>
</dbReference>
<feature type="region of interest" description="Disordered" evidence="7">
    <location>
        <begin position="515"/>
        <end position="545"/>
    </location>
</feature>
<dbReference type="PROSITE" id="PS00108">
    <property type="entry name" value="PROTEIN_KINASE_ST"/>
    <property type="match status" value="1"/>
</dbReference>
<reference evidence="9 10" key="1">
    <citation type="submission" date="2019-12" db="EMBL/GenBank/DDBJ databases">
        <authorList>
            <person name="Floudas D."/>
            <person name="Bentzer J."/>
            <person name="Ahren D."/>
            <person name="Johansson T."/>
            <person name="Persson P."/>
            <person name="Tunlid A."/>
        </authorList>
    </citation>
    <scope>NUCLEOTIDE SEQUENCE [LARGE SCALE GENOMIC DNA]</scope>
    <source>
        <strain evidence="9 10">CBS 102.39</strain>
    </source>
</reference>
<evidence type="ECO:0000256" key="4">
    <source>
        <dbReference type="ARBA" id="ARBA00022777"/>
    </source>
</evidence>
<dbReference type="InterPro" id="IPR017441">
    <property type="entry name" value="Protein_kinase_ATP_BS"/>
</dbReference>
<evidence type="ECO:0000256" key="1">
    <source>
        <dbReference type="ARBA" id="ARBA00022527"/>
    </source>
</evidence>
<dbReference type="GO" id="GO:0005634">
    <property type="term" value="C:nucleus"/>
    <property type="evidence" value="ECO:0007669"/>
    <property type="project" value="TreeGrafter"/>
</dbReference>
<dbReference type="InterPro" id="IPR000719">
    <property type="entry name" value="Prot_kinase_dom"/>
</dbReference>
<proteinExistence type="predicted"/>
<keyword evidence="2" id="KW-0808">Transferase</keyword>
<keyword evidence="5 6" id="KW-0067">ATP-binding</keyword>
<evidence type="ECO:0000256" key="2">
    <source>
        <dbReference type="ARBA" id="ARBA00022679"/>
    </source>
</evidence>
<dbReference type="PROSITE" id="PS00107">
    <property type="entry name" value="PROTEIN_KINASE_ATP"/>
    <property type="match status" value="1"/>
</dbReference>